<evidence type="ECO:0000313" key="6">
    <source>
        <dbReference type="EMBL" id="GLF92840.1"/>
    </source>
</evidence>
<dbReference type="SUPFAM" id="SSF53383">
    <property type="entry name" value="PLP-dependent transferases"/>
    <property type="match status" value="1"/>
</dbReference>
<dbReference type="InterPro" id="IPR004839">
    <property type="entry name" value="Aminotransferase_I/II_large"/>
</dbReference>
<dbReference type="InterPro" id="IPR015421">
    <property type="entry name" value="PyrdxlP-dep_Trfase_major"/>
</dbReference>
<reference evidence="6 7" key="1">
    <citation type="submission" date="2022-10" db="EMBL/GenBank/DDBJ databases">
        <title>Draft genome sequence of Streptomyces sp. YSPA8.</title>
        <authorList>
            <person name="Moriuchi R."/>
            <person name="Dohra H."/>
            <person name="Yamamura H."/>
            <person name="Kodani S."/>
        </authorList>
    </citation>
    <scope>NUCLEOTIDE SEQUENCE [LARGE SCALE GENOMIC DNA]</scope>
    <source>
        <strain evidence="6 7">YSPA8</strain>
    </source>
</reference>
<organism evidence="6 7">
    <name type="scientific">Streptomyces yaizuensis</name>
    <dbReference type="NCBI Taxonomy" id="2989713"/>
    <lineage>
        <taxon>Bacteria</taxon>
        <taxon>Bacillati</taxon>
        <taxon>Actinomycetota</taxon>
        <taxon>Actinomycetes</taxon>
        <taxon>Kitasatosporales</taxon>
        <taxon>Streptomycetaceae</taxon>
        <taxon>Streptomyces</taxon>
    </lineage>
</organism>
<keyword evidence="4" id="KW-0663">Pyridoxal phosphate</keyword>
<dbReference type="InterPro" id="IPR015424">
    <property type="entry name" value="PyrdxlP-dep_Trfase"/>
</dbReference>
<keyword evidence="3" id="KW-0808">Transferase</keyword>
<comment type="caution">
    <text evidence="6">The sequence shown here is derived from an EMBL/GenBank/DDBJ whole genome shotgun (WGS) entry which is preliminary data.</text>
</comment>
<dbReference type="Pfam" id="PF00155">
    <property type="entry name" value="Aminotran_1_2"/>
    <property type="match status" value="1"/>
</dbReference>
<dbReference type="PANTHER" id="PTHR42790:SF19">
    <property type="entry name" value="KYNURENINE_ALPHA-AMINOADIPATE AMINOTRANSFERASE, MITOCHONDRIAL"/>
    <property type="match status" value="1"/>
</dbReference>
<dbReference type="GO" id="GO:0008483">
    <property type="term" value="F:transaminase activity"/>
    <property type="evidence" value="ECO:0007669"/>
    <property type="project" value="UniProtKB-KW"/>
</dbReference>
<evidence type="ECO:0000259" key="5">
    <source>
        <dbReference type="Pfam" id="PF00155"/>
    </source>
</evidence>
<dbReference type="InterPro" id="IPR015422">
    <property type="entry name" value="PyrdxlP-dep_Trfase_small"/>
</dbReference>
<gene>
    <name evidence="6" type="ORF">SYYSPA8_01105</name>
</gene>
<proteinExistence type="predicted"/>
<evidence type="ECO:0000256" key="4">
    <source>
        <dbReference type="ARBA" id="ARBA00022898"/>
    </source>
</evidence>
<evidence type="ECO:0000313" key="7">
    <source>
        <dbReference type="Proteomes" id="UP001291653"/>
    </source>
</evidence>
<dbReference type="EMBL" id="BSBI01000001">
    <property type="protein sequence ID" value="GLF92840.1"/>
    <property type="molecule type" value="Genomic_DNA"/>
</dbReference>
<evidence type="ECO:0000256" key="2">
    <source>
        <dbReference type="ARBA" id="ARBA00022576"/>
    </source>
</evidence>
<accession>A0ABQ5NRP3</accession>
<protein>
    <submittedName>
        <fullName evidence="6">PLP-dependent aminotransferase family protein</fullName>
    </submittedName>
</protein>
<sequence>MAGLRPSPIAQALGMAARGGTVSLAAGAPAAEALPDDETRSLLDGVLSRPGALQYGETAGLPALREWIATDTARRTGRPVTARQVVVVHGSQQGFDLVCRAVLEPGDTVLVDRPSYSGVLQLLGLHRARVIDVPIAADPELTALDRALAREPVRMIYTVPTYANPTGDTLSRLQRAVLARLADRHGVLVVEDDPYRDLGFTPGAADLPPVAAGCDRVVTLGSFSKTLSPAARTGYVVVPEALATPLHRLKEAADLGNSTLSQLLVHSMVSDPARLAHRLERLRRIYRERRDILDDALRTHLGDELTYQRPGGGFFVWARLADGRDAGALLSDAVAEGVAYVPGAAFYARDPDPATLRLSYSAPSRDQLAKGCSRLARALCRSRTAVPRGTG</sequence>
<dbReference type="Proteomes" id="UP001291653">
    <property type="component" value="Unassembled WGS sequence"/>
</dbReference>
<dbReference type="RefSeq" id="WP_323444961.1">
    <property type="nucleotide sequence ID" value="NZ_BSBI01000001.1"/>
</dbReference>
<evidence type="ECO:0000256" key="1">
    <source>
        <dbReference type="ARBA" id="ARBA00001933"/>
    </source>
</evidence>
<dbReference type="PANTHER" id="PTHR42790">
    <property type="entry name" value="AMINOTRANSFERASE"/>
    <property type="match status" value="1"/>
</dbReference>
<keyword evidence="2 6" id="KW-0032">Aminotransferase</keyword>
<dbReference type="Gene3D" id="3.90.1150.10">
    <property type="entry name" value="Aspartate Aminotransferase, domain 1"/>
    <property type="match status" value="1"/>
</dbReference>
<feature type="domain" description="Aminotransferase class I/classII large" evidence="5">
    <location>
        <begin position="36"/>
        <end position="375"/>
    </location>
</feature>
<evidence type="ECO:0000256" key="3">
    <source>
        <dbReference type="ARBA" id="ARBA00022679"/>
    </source>
</evidence>
<dbReference type="CDD" id="cd00609">
    <property type="entry name" value="AAT_like"/>
    <property type="match status" value="1"/>
</dbReference>
<comment type="cofactor">
    <cofactor evidence="1">
        <name>pyridoxal 5'-phosphate</name>
        <dbReference type="ChEBI" id="CHEBI:597326"/>
    </cofactor>
</comment>
<dbReference type="InterPro" id="IPR050859">
    <property type="entry name" value="Class-I_PLP-dep_aminotransf"/>
</dbReference>
<keyword evidence="7" id="KW-1185">Reference proteome</keyword>
<name>A0ABQ5NRP3_9ACTN</name>
<dbReference type="Gene3D" id="3.40.640.10">
    <property type="entry name" value="Type I PLP-dependent aspartate aminotransferase-like (Major domain)"/>
    <property type="match status" value="1"/>
</dbReference>